<dbReference type="InterPro" id="IPR023393">
    <property type="entry name" value="START-like_dom_sf"/>
</dbReference>
<proteinExistence type="inferred from homology"/>
<sequence>MEIAIETIVDASIERVWDAWVTPADITQWNFASDDWCCPNATIDLAAGGKFNYRMEAKDGSMGFDFEGTFTTVEPRTAIEYKLADNRGVRISFTHTESGVRVVETFDAEDKNSAEQQRQGWQCILNNFKIHAEQRQITKP</sequence>
<dbReference type="SUPFAM" id="SSF55961">
    <property type="entry name" value="Bet v1-like"/>
    <property type="match status" value="1"/>
</dbReference>
<protein>
    <recommendedName>
        <fullName evidence="2">Activator of Hsp90 ATPase homologue 1/2-like C-terminal domain-containing protein</fullName>
    </recommendedName>
</protein>
<dbReference type="Proteomes" id="UP000315349">
    <property type="component" value="Chromosome"/>
</dbReference>
<dbReference type="RefSeq" id="WP_145298900.1">
    <property type="nucleotide sequence ID" value="NZ_CP036299.1"/>
</dbReference>
<evidence type="ECO:0000313" key="4">
    <source>
        <dbReference type="Proteomes" id="UP000315349"/>
    </source>
</evidence>
<feature type="domain" description="Activator of Hsp90 ATPase homologue 1/2-like C-terminal" evidence="2">
    <location>
        <begin position="10"/>
        <end position="130"/>
    </location>
</feature>
<dbReference type="EMBL" id="CP036299">
    <property type="protein sequence ID" value="QDV30096.1"/>
    <property type="molecule type" value="Genomic_DNA"/>
</dbReference>
<evidence type="ECO:0000313" key="3">
    <source>
        <dbReference type="EMBL" id="QDV30096.1"/>
    </source>
</evidence>
<dbReference type="AlphaFoldDB" id="A0A518GNE8"/>
<keyword evidence="4" id="KW-1185">Reference proteome</keyword>
<reference evidence="3 4" key="1">
    <citation type="submission" date="2019-02" db="EMBL/GenBank/DDBJ databases">
        <title>Deep-cultivation of Planctomycetes and their phenomic and genomic characterization uncovers novel biology.</title>
        <authorList>
            <person name="Wiegand S."/>
            <person name="Jogler M."/>
            <person name="Boedeker C."/>
            <person name="Pinto D."/>
            <person name="Vollmers J."/>
            <person name="Rivas-Marin E."/>
            <person name="Kohn T."/>
            <person name="Peeters S.H."/>
            <person name="Heuer A."/>
            <person name="Rast P."/>
            <person name="Oberbeckmann S."/>
            <person name="Bunk B."/>
            <person name="Jeske O."/>
            <person name="Meyerdierks A."/>
            <person name="Storesund J.E."/>
            <person name="Kallscheuer N."/>
            <person name="Luecker S."/>
            <person name="Lage O.M."/>
            <person name="Pohl T."/>
            <person name="Merkel B.J."/>
            <person name="Hornburger P."/>
            <person name="Mueller R.-W."/>
            <person name="Bruemmer F."/>
            <person name="Labrenz M."/>
            <person name="Spormann A.M."/>
            <person name="Op den Camp H."/>
            <person name="Overmann J."/>
            <person name="Amann R."/>
            <person name="Jetten M.S.M."/>
            <person name="Mascher T."/>
            <person name="Medema M.H."/>
            <person name="Devos D.P."/>
            <person name="Kaster A.-K."/>
            <person name="Ovreas L."/>
            <person name="Rohde M."/>
            <person name="Galperin M.Y."/>
            <person name="Jogler C."/>
        </authorList>
    </citation>
    <scope>NUCLEOTIDE SEQUENCE [LARGE SCALE GENOMIC DNA]</scope>
    <source>
        <strain evidence="3 4">Spb1</strain>
    </source>
</reference>
<dbReference type="OrthoDB" id="9805228at2"/>
<evidence type="ECO:0000256" key="1">
    <source>
        <dbReference type="ARBA" id="ARBA00006817"/>
    </source>
</evidence>
<dbReference type="Gene3D" id="3.30.530.20">
    <property type="match status" value="1"/>
</dbReference>
<name>A0A518GNE8_9PLAN</name>
<accession>A0A518GNE8</accession>
<dbReference type="InterPro" id="IPR013538">
    <property type="entry name" value="ASHA1/2-like_C"/>
</dbReference>
<dbReference type="KEGG" id="peh:Spb1_20240"/>
<comment type="similarity">
    <text evidence="1">Belongs to the AHA1 family.</text>
</comment>
<gene>
    <name evidence="3" type="ORF">Spb1_20240</name>
</gene>
<dbReference type="CDD" id="cd08897">
    <property type="entry name" value="SRPBCC_CalC_Aha1-like_4"/>
    <property type="match status" value="1"/>
</dbReference>
<organism evidence="3 4">
    <name type="scientific">Planctopirus ephydatiae</name>
    <dbReference type="NCBI Taxonomy" id="2528019"/>
    <lineage>
        <taxon>Bacteria</taxon>
        <taxon>Pseudomonadati</taxon>
        <taxon>Planctomycetota</taxon>
        <taxon>Planctomycetia</taxon>
        <taxon>Planctomycetales</taxon>
        <taxon>Planctomycetaceae</taxon>
        <taxon>Planctopirus</taxon>
    </lineage>
</organism>
<evidence type="ECO:0000259" key="2">
    <source>
        <dbReference type="Pfam" id="PF08327"/>
    </source>
</evidence>
<dbReference type="Pfam" id="PF08327">
    <property type="entry name" value="AHSA1"/>
    <property type="match status" value="1"/>
</dbReference>